<evidence type="ECO:0000259" key="1">
    <source>
        <dbReference type="Pfam" id="PF10069"/>
    </source>
</evidence>
<dbReference type="Pfam" id="PF13487">
    <property type="entry name" value="HD_5"/>
    <property type="match status" value="1"/>
</dbReference>
<reference evidence="3" key="1">
    <citation type="submission" date="2020-10" db="EMBL/GenBank/DDBJ databases">
        <authorList>
            <person name="Castelo-Branco R."/>
            <person name="Eusebio N."/>
            <person name="Adriana R."/>
            <person name="Vieira A."/>
            <person name="Brugerolle De Fraissinette N."/>
            <person name="Rezende De Castro R."/>
            <person name="Schneider M.P."/>
            <person name="Vasconcelos V."/>
            <person name="Leao P.N."/>
        </authorList>
    </citation>
    <scope>NUCLEOTIDE SEQUENCE</scope>
    <source>
        <strain evidence="3">LEGE 07157</strain>
    </source>
</reference>
<dbReference type="SUPFAM" id="SSF109604">
    <property type="entry name" value="HD-domain/PDEase-like"/>
    <property type="match status" value="1"/>
</dbReference>
<dbReference type="PANTHER" id="PTHR45228">
    <property type="entry name" value="CYCLIC DI-GMP PHOSPHODIESTERASE TM_0186-RELATED"/>
    <property type="match status" value="1"/>
</dbReference>
<comment type="caution">
    <text evidence="3">The sequence shown here is derived from an EMBL/GenBank/DDBJ whole genome shotgun (WGS) entry which is preliminary data.</text>
</comment>
<dbReference type="RefSeq" id="WP_194028042.1">
    <property type="nucleotide sequence ID" value="NZ_JADEWZ010000004.1"/>
</dbReference>
<accession>A0A8J7B0J2</accession>
<dbReference type="Pfam" id="PF10069">
    <property type="entry name" value="DICT"/>
    <property type="match status" value="1"/>
</dbReference>
<dbReference type="InterPro" id="IPR019278">
    <property type="entry name" value="DICT_dom"/>
</dbReference>
<keyword evidence="4" id="KW-1185">Reference proteome</keyword>
<feature type="domain" description="DICT" evidence="1">
    <location>
        <begin position="5"/>
        <end position="131"/>
    </location>
</feature>
<dbReference type="Gene3D" id="1.10.3210.10">
    <property type="entry name" value="Hypothetical protein af1432"/>
    <property type="match status" value="1"/>
</dbReference>
<name>A0A8J7B0J2_9CYAN</name>
<sequence>MLSGSILQQLVAAHQDHKRQINLGVYYKNTLVALCHALEDFILESESAPIAIAAFQQGKWYLQEAERYGEIAEKAQQIAILATSGAGFTEHSTSQNANVALVSLDSDDPVAQEWHLIILSPKYTAMVLCQELSDADYGSQGQPEEDLERKFYGFWTFEPDLVREVTEIAIAHIGKYDPQLQQRLASQVEAMTAKFGNCQRDDLGAVVSKVVGYLQNTQESAQYASGADLDDNLISNEMQAFLRMAQLIDQADVNNPNGAAEVAALAEAMGQLLDLPAWQIKRLRLAGLLHRLAPLQEVAQVSPTQSPVQQEALKKQGLLPKASVLRIMPQLQAIARIVTHQTEYWDGSGQPEGLAYDAIPLESRIIGLIADFQQHCIHYQRESVENPLAQALENCQNAAGKAYDPKLVEALALLVMGLQQGMSLSAYQPKIAAGIWLLEEEPNPKPKVAES</sequence>
<proteinExistence type="predicted"/>
<dbReference type="InterPro" id="IPR033415">
    <property type="entry name" value="CHASE6_C"/>
</dbReference>
<dbReference type="EMBL" id="JADEWZ010000004">
    <property type="protein sequence ID" value="MBE9114945.1"/>
    <property type="molecule type" value="Genomic_DNA"/>
</dbReference>
<organism evidence="3 4">
    <name type="scientific">Lusitaniella coriacea LEGE 07157</name>
    <dbReference type="NCBI Taxonomy" id="945747"/>
    <lineage>
        <taxon>Bacteria</taxon>
        <taxon>Bacillati</taxon>
        <taxon>Cyanobacteriota</taxon>
        <taxon>Cyanophyceae</taxon>
        <taxon>Spirulinales</taxon>
        <taxon>Lusitaniellaceae</taxon>
        <taxon>Lusitaniella</taxon>
    </lineage>
</organism>
<evidence type="ECO:0000313" key="3">
    <source>
        <dbReference type="EMBL" id="MBE9114945.1"/>
    </source>
</evidence>
<evidence type="ECO:0000259" key="2">
    <source>
        <dbReference type="Pfam" id="PF17150"/>
    </source>
</evidence>
<dbReference type="Pfam" id="PF17150">
    <property type="entry name" value="CHASE6_C"/>
    <property type="match status" value="1"/>
</dbReference>
<dbReference type="Proteomes" id="UP000654482">
    <property type="component" value="Unassembled WGS sequence"/>
</dbReference>
<dbReference type="AlphaFoldDB" id="A0A8J7B0J2"/>
<evidence type="ECO:0000313" key="4">
    <source>
        <dbReference type="Proteomes" id="UP000654482"/>
    </source>
</evidence>
<dbReference type="PANTHER" id="PTHR45228:SF1">
    <property type="entry name" value="CYCLIC DI-GMP PHOSPHODIESTERASE TM_0186"/>
    <property type="match status" value="1"/>
</dbReference>
<feature type="domain" description="C-terminal" evidence="2">
    <location>
        <begin position="146"/>
        <end position="220"/>
    </location>
</feature>
<protein>
    <submittedName>
        <fullName evidence="3">Metal-dependent phosphohydrolase</fullName>
    </submittedName>
</protein>
<gene>
    <name evidence="3" type="ORF">IQ249_03440</name>
</gene>
<dbReference type="InterPro" id="IPR052020">
    <property type="entry name" value="Cyclic_di-GMP/3'3'-cGAMP_PDE"/>
</dbReference>